<dbReference type="InterPro" id="IPR023635">
    <property type="entry name" value="Peptide_deformylase"/>
</dbReference>
<dbReference type="SUPFAM" id="SSF56420">
    <property type="entry name" value="Peptide deformylase"/>
    <property type="match status" value="1"/>
</dbReference>
<feature type="binding site" evidence="6">
    <location>
        <position position="143"/>
    </location>
    <ligand>
        <name>Fe cation</name>
        <dbReference type="ChEBI" id="CHEBI:24875"/>
    </ligand>
</feature>
<dbReference type="CDD" id="cd00487">
    <property type="entry name" value="Pep_deformylase"/>
    <property type="match status" value="1"/>
</dbReference>
<dbReference type="AlphaFoldDB" id="A0A4Q0YJ23"/>
<gene>
    <name evidence="6 7" type="primary">def</name>
    <name evidence="7" type="ORF">CS022_23345</name>
</gene>
<dbReference type="EC" id="3.5.1.88" evidence="6"/>
<dbReference type="NCBIfam" id="TIGR00079">
    <property type="entry name" value="pept_deformyl"/>
    <property type="match status" value="1"/>
</dbReference>
<dbReference type="GO" id="GO:0046872">
    <property type="term" value="F:metal ion binding"/>
    <property type="evidence" value="ECO:0007669"/>
    <property type="project" value="UniProtKB-KW"/>
</dbReference>
<dbReference type="Pfam" id="PF01327">
    <property type="entry name" value="Pep_deformylase"/>
    <property type="match status" value="1"/>
</dbReference>
<protein>
    <recommendedName>
        <fullName evidence="6">Peptide deformylase</fullName>
        <shortName evidence="6">PDF</shortName>
        <ecNumber evidence="6">3.5.1.88</ecNumber>
    </recommendedName>
    <alternativeName>
        <fullName evidence="6">Polypeptide deformylase</fullName>
    </alternativeName>
</protein>
<comment type="cofactor">
    <cofactor evidence="6">
        <name>Fe(2+)</name>
        <dbReference type="ChEBI" id="CHEBI:29033"/>
    </cofactor>
    <text evidence="6">Binds 1 Fe(2+) ion.</text>
</comment>
<evidence type="ECO:0000313" key="8">
    <source>
        <dbReference type="Proteomes" id="UP000290287"/>
    </source>
</evidence>
<comment type="similarity">
    <text evidence="1 6">Belongs to the polypeptide deformylase family.</text>
</comment>
<evidence type="ECO:0000256" key="5">
    <source>
        <dbReference type="ARBA" id="ARBA00023004"/>
    </source>
</evidence>
<comment type="catalytic activity">
    <reaction evidence="6">
        <text>N-terminal N-formyl-L-methionyl-[peptide] + H2O = N-terminal L-methionyl-[peptide] + formate</text>
        <dbReference type="Rhea" id="RHEA:24420"/>
        <dbReference type="Rhea" id="RHEA-COMP:10639"/>
        <dbReference type="Rhea" id="RHEA-COMP:10640"/>
        <dbReference type="ChEBI" id="CHEBI:15377"/>
        <dbReference type="ChEBI" id="CHEBI:15740"/>
        <dbReference type="ChEBI" id="CHEBI:49298"/>
        <dbReference type="ChEBI" id="CHEBI:64731"/>
        <dbReference type="EC" id="3.5.1.88"/>
    </reaction>
</comment>
<dbReference type="HAMAP" id="MF_00163">
    <property type="entry name" value="Pep_deformylase"/>
    <property type="match status" value="1"/>
</dbReference>
<keyword evidence="4 6" id="KW-0648">Protein biosynthesis</keyword>
<keyword evidence="2 6" id="KW-0479">Metal-binding</keyword>
<evidence type="ECO:0000256" key="4">
    <source>
        <dbReference type="ARBA" id="ARBA00022917"/>
    </source>
</evidence>
<name>A0A4Q0YJ23_9GAMM</name>
<keyword evidence="5 6" id="KW-0408">Iron</keyword>
<evidence type="ECO:0000256" key="1">
    <source>
        <dbReference type="ARBA" id="ARBA00010759"/>
    </source>
</evidence>
<sequence>MEIAQLGNPVLRQQALSLSHEKSDEYKAFFRDLESIMLEHNGVGIAAPQVSESIRAFIVASRPNARYPHAPMMQPTLMLNPEVIYQNDDIEMDWEGCLSIPGIRAKVPRSTEISVRYETISGECVEKTLSGFVARVFLHELDHLNGVVFLDRTESSEYVTEAEFQRIMSVNTPTSTSNHLA</sequence>
<comment type="function">
    <text evidence="6">Removes the formyl group from the N-terminal Met of newly synthesized proteins. Requires at least a dipeptide for an efficient rate of reaction. N-terminal L-methionine is a prerequisite for activity but the enzyme has broad specificity at other positions.</text>
</comment>
<dbReference type="Proteomes" id="UP000290287">
    <property type="component" value="Unassembled WGS sequence"/>
</dbReference>
<dbReference type="EMBL" id="PEIB01000050">
    <property type="protein sequence ID" value="RXJ70413.1"/>
    <property type="molecule type" value="Genomic_DNA"/>
</dbReference>
<dbReference type="PRINTS" id="PR01576">
    <property type="entry name" value="PDEFORMYLASE"/>
</dbReference>
<organism evidence="7 8">
    <name type="scientific">Veronia nyctiphanis</name>
    <dbReference type="NCBI Taxonomy" id="1278244"/>
    <lineage>
        <taxon>Bacteria</taxon>
        <taxon>Pseudomonadati</taxon>
        <taxon>Pseudomonadota</taxon>
        <taxon>Gammaproteobacteria</taxon>
        <taxon>Vibrionales</taxon>
        <taxon>Vibrionaceae</taxon>
        <taxon>Veronia</taxon>
    </lineage>
</organism>
<keyword evidence="3 6" id="KW-0378">Hydrolase</keyword>
<feature type="binding site" evidence="6">
    <location>
        <position position="139"/>
    </location>
    <ligand>
        <name>Fe cation</name>
        <dbReference type="ChEBI" id="CHEBI:24875"/>
    </ligand>
</feature>
<evidence type="ECO:0000313" key="7">
    <source>
        <dbReference type="EMBL" id="RXJ70413.1"/>
    </source>
</evidence>
<proteinExistence type="inferred from homology"/>
<dbReference type="NCBIfam" id="NF001159">
    <property type="entry name" value="PRK00150.1-3"/>
    <property type="match status" value="1"/>
</dbReference>
<keyword evidence="8" id="KW-1185">Reference proteome</keyword>
<dbReference type="Gene3D" id="3.90.45.10">
    <property type="entry name" value="Peptide deformylase"/>
    <property type="match status" value="1"/>
</dbReference>
<dbReference type="RefSeq" id="WP_129124263.1">
    <property type="nucleotide sequence ID" value="NZ_PEIB01000050.1"/>
</dbReference>
<feature type="active site" evidence="6">
    <location>
        <position position="140"/>
    </location>
</feature>
<dbReference type="PANTHER" id="PTHR10458:SF21">
    <property type="entry name" value="PEPTIDE DEFORMYLASE"/>
    <property type="match status" value="1"/>
</dbReference>
<dbReference type="GO" id="GO:0042586">
    <property type="term" value="F:peptide deformylase activity"/>
    <property type="evidence" value="ECO:0007669"/>
    <property type="project" value="UniProtKB-UniRule"/>
</dbReference>
<reference evidence="7 8" key="1">
    <citation type="submission" date="2017-10" db="EMBL/GenBank/DDBJ databases">
        <title>Nyctiphanis sp. nov., isolated from the stomach of the euphausiid Nyctiphanes simplex (Hansen, 1911) in the Gulf of California.</title>
        <authorList>
            <person name="Gomez-Gil B."/>
            <person name="Aguilar-Mendez M."/>
            <person name="Lopez-Cortes A."/>
            <person name="Gomez-Gutierrez J."/>
            <person name="Roque A."/>
            <person name="Lang E."/>
            <person name="Gonzalez-Castillo A."/>
        </authorList>
    </citation>
    <scope>NUCLEOTIDE SEQUENCE [LARGE SCALE GENOMIC DNA]</scope>
    <source>
        <strain evidence="7 8">CAIM 600</strain>
    </source>
</reference>
<dbReference type="PIRSF" id="PIRSF004749">
    <property type="entry name" value="Pep_def"/>
    <property type="match status" value="1"/>
</dbReference>
<comment type="caution">
    <text evidence="7">The sequence shown here is derived from an EMBL/GenBank/DDBJ whole genome shotgun (WGS) entry which is preliminary data.</text>
</comment>
<evidence type="ECO:0000256" key="6">
    <source>
        <dbReference type="HAMAP-Rule" id="MF_00163"/>
    </source>
</evidence>
<feature type="binding site" evidence="6">
    <location>
        <position position="97"/>
    </location>
    <ligand>
        <name>Fe cation</name>
        <dbReference type="ChEBI" id="CHEBI:24875"/>
    </ligand>
</feature>
<dbReference type="GO" id="GO:0006412">
    <property type="term" value="P:translation"/>
    <property type="evidence" value="ECO:0007669"/>
    <property type="project" value="UniProtKB-UniRule"/>
</dbReference>
<dbReference type="PANTHER" id="PTHR10458">
    <property type="entry name" value="PEPTIDE DEFORMYLASE"/>
    <property type="match status" value="1"/>
</dbReference>
<dbReference type="InterPro" id="IPR036821">
    <property type="entry name" value="Peptide_deformylase_sf"/>
</dbReference>
<evidence type="ECO:0000256" key="3">
    <source>
        <dbReference type="ARBA" id="ARBA00022801"/>
    </source>
</evidence>
<dbReference type="OrthoDB" id="9804313at2"/>
<evidence type="ECO:0000256" key="2">
    <source>
        <dbReference type="ARBA" id="ARBA00022723"/>
    </source>
</evidence>
<accession>A0A4Q0YJ23</accession>